<dbReference type="AlphaFoldDB" id="A0A6J5Z8B5"/>
<keyword evidence="1" id="KW-0472">Membrane</keyword>
<dbReference type="EMBL" id="CAESAN010000022">
    <property type="protein sequence ID" value="CAB4338881.1"/>
    <property type="molecule type" value="Genomic_DNA"/>
</dbReference>
<keyword evidence="1" id="KW-1133">Transmembrane helix</keyword>
<feature type="transmembrane region" description="Helical" evidence="1">
    <location>
        <begin position="178"/>
        <end position="198"/>
    </location>
</feature>
<dbReference type="GO" id="GO:0004190">
    <property type="term" value="F:aspartic-type endopeptidase activity"/>
    <property type="evidence" value="ECO:0007669"/>
    <property type="project" value="InterPro"/>
</dbReference>
<organism evidence="3">
    <name type="scientific">freshwater metagenome</name>
    <dbReference type="NCBI Taxonomy" id="449393"/>
    <lineage>
        <taxon>unclassified sequences</taxon>
        <taxon>metagenomes</taxon>
        <taxon>ecological metagenomes</taxon>
    </lineage>
</organism>
<protein>
    <submittedName>
        <fullName evidence="3">Unannotated protein</fullName>
    </submittedName>
</protein>
<gene>
    <name evidence="3" type="ORF">UFOPK3547_00399</name>
</gene>
<dbReference type="InterPro" id="IPR000045">
    <property type="entry name" value="Prepilin_IV_endopep_pep"/>
</dbReference>
<evidence type="ECO:0000256" key="1">
    <source>
        <dbReference type="SAM" id="Phobius"/>
    </source>
</evidence>
<feature type="transmembrane region" description="Helical" evidence="1">
    <location>
        <begin position="141"/>
        <end position="166"/>
    </location>
</feature>
<feature type="transmembrane region" description="Helical" evidence="1">
    <location>
        <begin position="38"/>
        <end position="56"/>
    </location>
</feature>
<name>A0A6J5Z8B5_9ZZZZ</name>
<evidence type="ECO:0000313" key="3">
    <source>
        <dbReference type="EMBL" id="CAB4338881.1"/>
    </source>
</evidence>
<proteinExistence type="predicted"/>
<feature type="transmembrane region" description="Helical" evidence="1">
    <location>
        <begin position="112"/>
        <end position="129"/>
    </location>
</feature>
<accession>A0A6J5Z8B5</accession>
<evidence type="ECO:0000259" key="2">
    <source>
        <dbReference type="Pfam" id="PF01478"/>
    </source>
</evidence>
<reference evidence="3" key="1">
    <citation type="submission" date="2020-05" db="EMBL/GenBank/DDBJ databases">
        <authorList>
            <person name="Chiriac C."/>
            <person name="Salcher M."/>
            <person name="Ghai R."/>
            <person name="Kavagutti S V."/>
        </authorList>
    </citation>
    <scope>NUCLEOTIDE SEQUENCE</scope>
</reference>
<dbReference type="GO" id="GO:0016020">
    <property type="term" value="C:membrane"/>
    <property type="evidence" value="ECO:0007669"/>
    <property type="project" value="InterPro"/>
</dbReference>
<feature type="transmembrane region" description="Helical" evidence="1">
    <location>
        <begin position="62"/>
        <end position="82"/>
    </location>
</feature>
<feature type="domain" description="Prepilin type IV endopeptidase peptidase" evidence="2">
    <location>
        <begin position="67"/>
        <end position="166"/>
    </location>
</feature>
<dbReference type="Pfam" id="PF01478">
    <property type="entry name" value="Peptidase_A24"/>
    <property type="match status" value="1"/>
</dbReference>
<keyword evidence="1" id="KW-0812">Transmembrane</keyword>
<feature type="transmembrane region" description="Helical" evidence="1">
    <location>
        <begin position="89"/>
        <end position="106"/>
    </location>
</feature>
<sequence length="200" mass="20287">MAILLHTASVGASFFAGVGVERTASLWEDASKPVGRRTLWAGMVAAMFWLFLLRHSRSPADLAPLLIATAALGICTLVDLASRRIPNQVTLTAVPAILISAALVQPESVAERLVYALLLFSFFLAAALLRAGALGMGDVKLVAVVGAGLGPPAIAAVLIGLCLAAVTTLGPVRGRGIGTATVPLAPFLTAGSAVIVVVGG</sequence>
<dbReference type="Gene3D" id="1.20.120.1220">
    <property type="match status" value="1"/>
</dbReference>